<evidence type="ECO:0000313" key="2">
    <source>
        <dbReference type="EMBL" id="MBN7824671.1"/>
    </source>
</evidence>
<name>A0A939IQQ0_9ALTE</name>
<dbReference type="AlphaFoldDB" id="A0A939IQQ0"/>
<accession>A0A939IQQ0</accession>
<proteinExistence type="predicted"/>
<dbReference type="PROSITE" id="PS51257">
    <property type="entry name" value="PROKAR_LIPOPROTEIN"/>
    <property type="match status" value="1"/>
</dbReference>
<feature type="domain" description="Beta-lactamase-related" evidence="1">
    <location>
        <begin position="49"/>
        <end position="338"/>
    </location>
</feature>
<sequence>MKSINRYIAHPWGGILGRLMPGLLLLLACTGMARADDKSKPVPEQIQSQLQELMQRYQVPGMAVARIGNGRVIWQGALGRRNSTEPVTRETVFNVASLTKPLFAALVMQLVAEGKLDLDENLSQHWVDPDLADDPRHQHLTPRILLSHQSGLPNWRGERKLAFMFAPGERHEYSGEGFEYLRRAVEKKTGRSLSELMQARVLAPAGMTHTSMGWDPAMDPQLTQRFDQQAKPVEMGDKQRTPNAAANTFSTIADMGRFAAWVTKGAGLPDNLFTQMASPQALHDNPAELFGLGWKLAPLASQTALMHDGREAGLFAQLVVLPQDQEAMVMLTNSTNGELLRRPVIRLLLPQGEALVKQIDKLVWRYIGSIPPAQLGRMSGFIARSPAFTSTLLHAANSMLVQPSDLAPERKQEAADVIDQFVLDLFEGRLDSQRAVQAIEQLLVQEENQASLKTAFSAAGAAAWLDLLQGD</sequence>
<dbReference type="InterPro" id="IPR001466">
    <property type="entry name" value="Beta-lactam-related"/>
</dbReference>
<evidence type="ECO:0000313" key="3">
    <source>
        <dbReference type="Proteomes" id="UP000664654"/>
    </source>
</evidence>
<dbReference type="PANTHER" id="PTHR43283">
    <property type="entry name" value="BETA-LACTAMASE-RELATED"/>
    <property type="match status" value="1"/>
</dbReference>
<dbReference type="InterPro" id="IPR050789">
    <property type="entry name" value="Diverse_Enzym_Activities"/>
</dbReference>
<comment type="caution">
    <text evidence="2">The sequence shown here is derived from an EMBL/GenBank/DDBJ whole genome shotgun (WGS) entry which is preliminary data.</text>
</comment>
<dbReference type="Proteomes" id="UP000664654">
    <property type="component" value="Unassembled WGS sequence"/>
</dbReference>
<keyword evidence="3" id="KW-1185">Reference proteome</keyword>
<dbReference type="InterPro" id="IPR012338">
    <property type="entry name" value="Beta-lactam/transpept-like"/>
</dbReference>
<dbReference type="EMBL" id="JAFKCV010000002">
    <property type="protein sequence ID" value="MBN7824671.1"/>
    <property type="molecule type" value="Genomic_DNA"/>
</dbReference>
<organism evidence="2 3">
    <name type="scientific">Bowmanella dokdonensis</name>
    <dbReference type="NCBI Taxonomy" id="751969"/>
    <lineage>
        <taxon>Bacteria</taxon>
        <taxon>Pseudomonadati</taxon>
        <taxon>Pseudomonadota</taxon>
        <taxon>Gammaproteobacteria</taxon>
        <taxon>Alteromonadales</taxon>
        <taxon>Alteromonadaceae</taxon>
        <taxon>Bowmanella</taxon>
    </lineage>
</organism>
<dbReference type="SUPFAM" id="SSF56601">
    <property type="entry name" value="beta-lactamase/transpeptidase-like"/>
    <property type="match status" value="1"/>
</dbReference>
<gene>
    <name evidence="2" type="ORF">J0A66_05460</name>
</gene>
<dbReference type="Pfam" id="PF00144">
    <property type="entry name" value="Beta-lactamase"/>
    <property type="match status" value="1"/>
</dbReference>
<dbReference type="PANTHER" id="PTHR43283:SF18">
    <property type="match status" value="1"/>
</dbReference>
<dbReference type="RefSeq" id="WP_206572765.1">
    <property type="nucleotide sequence ID" value="NZ_JAFKCV010000002.1"/>
</dbReference>
<evidence type="ECO:0000259" key="1">
    <source>
        <dbReference type="Pfam" id="PF00144"/>
    </source>
</evidence>
<reference evidence="2" key="1">
    <citation type="submission" date="2021-03" db="EMBL/GenBank/DDBJ databases">
        <title>novel species isolated from a fishpond in China.</title>
        <authorList>
            <person name="Lu H."/>
            <person name="Cai Z."/>
        </authorList>
    </citation>
    <scope>NUCLEOTIDE SEQUENCE</scope>
    <source>
        <strain evidence="2">JCM 30855</strain>
    </source>
</reference>
<protein>
    <submittedName>
        <fullName evidence="2">Beta-lactamase family protein</fullName>
    </submittedName>
</protein>
<dbReference type="Gene3D" id="3.40.710.10">
    <property type="entry name" value="DD-peptidase/beta-lactamase superfamily"/>
    <property type="match status" value="1"/>
</dbReference>